<evidence type="ECO:0000313" key="2">
    <source>
        <dbReference type="Proteomes" id="UP000199657"/>
    </source>
</evidence>
<evidence type="ECO:0000313" key="1">
    <source>
        <dbReference type="EMBL" id="SEP00900.1"/>
    </source>
</evidence>
<dbReference type="Proteomes" id="UP000199657">
    <property type="component" value="Unassembled WGS sequence"/>
</dbReference>
<reference evidence="1 2" key="1">
    <citation type="submission" date="2016-10" db="EMBL/GenBank/DDBJ databases">
        <authorList>
            <person name="de Groot N.N."/>
        </authorList>
    </citation>
    <scope>NUCLEOTIDE SEQUENCE [LARGE SCALE GENOMIC DNA]</scope>
    <source>
        <strain evidence="1 2">CGMCC 1.6291</strain>
    </source>
</reference>
<dbReference type="RefSeq" id="WP_091644818.1">
    <property type="nucleotide sequence ID" value="NZ_FOEG01000006.1"/>
</dbReference>
<proteinExistence type="predicted"/>
<accession>A0A1H8UCE8</accession>
<dbReference type="EMBL" id="FOEG01000006">
    <property type="protein sequence ID" value="SEP00900.1"/>
    <property type="molecule type" value="Genomic_DNA"/>
</dbReference>
<dbReference type="AlphaFoldDB" id="A0A1H8UCE8"/>
<gene>
    <name evidence="1" type="ORF">SAMN04488052_10695</name>
</gene>
<keyword evidence="2" id="KW-1185">Reference proteome</keyword>
<organism evidence="1 2">
    <name type="scientific">Aquisalimonas asiatica</name>
    <dbReference type="NCBI Taxonomy" id="406100"/>
    <lineage>
        <taxon>Bacteria</taxon>
        <taxon>Pseudomonadati</taxon>
        <taxon>Pseudomonadota</taxon>
        <taxon>Gammaproteobacteria</taxon>
        <taxon>Chromatiales</taxon>
        <taxon>Ectothiorhodospiraceae</taxon>
        <taxon>Aquisalimonas</taxon>
    </lineage>
</organism>
<name>A0A1H8UCE8_9GAMM</name>
<protein>
    <submittedName>
        <fullName evidence="1">Uncharacterized protein</fullName>
    </submittedName>
</protein>
<sequence length="80" mass="9256">MADEGKTPRVEALIRAMGAHTEPCRGCRWYDRCATQQLACGDFQRFIARPYSDCRAEFQPDDERIPTRSLYVEIFKADQP</sequence>